<dbReference type="AlphaFoldDB" id="A0A820LUY6"/>
<dbReference type="Proteomes" id="UP000663823">
    <property type="component" value="Unassembled WGS sequence"/>
</dbReference>
<accession>A0A820LUY6</accession>
<sequence>VLAISIIRPLATIKNEINRSANSPPLACRK</sequence>
<proteinExistence type="predicted"/>
<dbReference type="EMBL" id="CAJOAX010067583">
    <property type="protein sequence ID" value="CAF4362452.1"/>
    <property type="molecule type" value="Genomic_DNA"/>
</dbReference>
<reference evidence="1" key="1">
    <citation type="submission" date="2021-02" db="EMBL/GenBank/DDBJ databases">
        <authorList>
            <person name="Nowell W R."/>
        </authorList>
    </citation>
    <scope>NUCLEOTIDE SEQUENCE</scope>
</reference>
<comment type="caution">
    <text evidence="1">The sequence shown here is derived from an EMBL/GenBank/DDBJ whole genome shotgun (WGS) entry which is preliminary data.</text>
</comment>
<organism evidence="1 2">
    <name type="scientific">Rotaria sordida</name>
    <dbReference type="NCBI Taxonomy" id="392033"/>
    <lineage>
        <taxon>Eukaryota</taxon>
        <taxon>Metazoa</taxon>
        <taxon>Spiralia</taxon>
        <taxon>Gnathifera</taxon>
        <taxon>Rotifera</taxon>
        <taxon>Eurotatoria</taxon>
        <taxon>Bdelloidea</taxon>
        <taxon>Philodinida</taxon>
        <taxon>Philodinidae</taxon>
        <taxon>Rotaria</taxon>
    </lineage>
</organism>
<protein>
    <submittedName>
        <fullName evidence="1">Uncharacterized protein</fullName>
    </submittedName>
</protein>
<name>A0A820LUY6_9BILA</name>
<gene>
    <name evidence="1" type="ORF">OTI717_LOCUS43888</name>
</gene>
<feature type="non-terminal residue" evidence="1">
    <location>
        <position position="1"/>
    </location>
</feature>
<evidence type="ECO:0000313" key="2">
    <source>
        <dbReference type="Proteomes" id="UP000663823"/>
    </source>
</evidence>
<evidence type="ECO:0000313" key="1">
    <source>
        <dbReference type="EMBL" id="CAF4362452.1"/>
    </source>
</evidence>